<keyword evidence="3" id="KW-1185">Reference proteome</keyword>
<sequence>MAKCSYINSNNLQWVNAIPVMMSFLGYCFLAIGAGYIFSNQASKIAIYSSCITDYYYQMKAQKFIVCILLLFFNILHAGQVPTAEWKRETIYATRCDGLKYSLPLGVHDSAHVYEIETLTPAGETSSTQVLTKNFPVWFSSEDEVLSHVPAAVRRIVQLGQDSGSNQEAFRQYRSLLDSFTFSNTQWRMRTPVILTDAGIPFVIVPQKMPEESLHVRHPEWEKLSLVVCARHAHDGQLPLVVKIERNPHQEYILCLMSLSTGQLREVCPLAHAPCSIRFWKDGNILLLYKSIPRMHFATGWSVIAPQSGQIIASDHYLEGQKHAPFIVDYCIGNHILYGISDKNTVIRIYPEP</sequence>
<keyword evidence="1" id="KW-0812">Transmembrane</keyword>
<dbReference type="AlphaFoldDB" id="A0A1H6K329"/>
<accession>A0A1H6K329</accession>
<dbReference type="STRING" id="1679444.PYTT_0050"/>
<dbReference type="KEGG" id="agl:PYTT_0050"/>
<evidence type="ECO:0000313" key="2">
    <source>
        <dbReference type="EMBL" id="SEH69673.1"/>
    </source>
</evidence>
<name>A0A1H6K329_9BACT</name>
<dbReference type="RefSeq" id="WP_141675660.1">
    <property type="nucleotide sequence ID" value="NZ_LIGX01000002.1"/>
</dbReference>
<evidence type="ECO:0000313" key="3">
    <source>
        <dbReference type="Proteomes" id="UP000176204"/>
    </source>
</evidence>
<evidence type="ECO:0000256" key="1">
    <source>
        <dbReference type="SAM" id="Phobius"/>
    </source>
</evidence>
<feature type="transmembrane region" description="Helical" evidence="1">
    <location>
        <begin position="17"/>
        <end position="38"/>
    </location>
</feature>
<protein>
    <submittedName>
        <fullName evidence="2">Uncharacterized protein</fullName>
    </submittedName>
</protein>
<organism evidence="2 3">
    <name type="scientific">Akkermansia glycaniphila</name>
    <dbReference type="NCBI Taxonomy" id="1679444"/>
    <lineage>
        <taxon>Bacteria</taxon>
        <taxon>Pseudomonadati</taxon>
        <taxon>Verrucomicrobiota</taxon>
        <taxon>Verrucomicrobiia</taxon>
        <taxon>Verrucomicrobiales</taxon>
        <taxon>Akkermansiaceae</taxon>
        <taxon>Akkermansia</taxon>
    </lineage>
</organism>
<dbReference type="Proteomes" id="UP000176204">
    <property type="component" value="Chromosome I"/>
</dbReference>
<feature type="transmembrane region" description="Helical" evidence="1">
    <location>
        <begin position="64"/>
        <end position="81"/>
    </location>
</feature>
<dbReference type="EMBL" id="LT629973">
    <property type="protein sequence ID" value="SEH69673.1"/>
    <property type="molecule type" value="Genomic_DNA"/>
</dbReference>
<gene>
    <name evidence="2" type="ORF">PYTT_0050</name>
</gene>
<proteinExistence type="predicted"/>
<keyword evidence="1" id="KW-1133">Transmembrane helix</keyword>
<keyword evidence="1" id="KW-0472">Membrane</keyword>
<reference evidence="3" key="1">
    <citation type="submission" date="2016-09" db="EMBL/GenBank/DDBJ databases">
        <authorList>
            <person name="Koehorst J."/>
        </authorList>
    </citation>
    <scope>NUCLEOTIDE SEQUENCE [LARGE SCALE GENOMIC DNA]</scope>
</reference>